<dbReference type="KEGG" id="ssm:Spirs_1970"/>
<gene>
    <name evidence="1" type="ordered locus">Spirs_1970</name>
</gene>
<keyword evidence="2" id="KW-1185">Reference proteome</keyword>
<reference evidence="1 2" key="1">
    <citation type="journal article" date="2010" name="Stand. Genomic Sci.">
        <title>Complete genome sequence of Spirochaeta smaragdinae type strain (SEBR 4228).</title>
        <authorList>
            <person name="Mavromatis K."/>
            <person name="Yasawong M."/>
            <person name="Chertkov O."/>
            <person name="Lapidus A."/>
            <person name="Lucas S."/>
            <person name="Nolan M."/>
            <person name="Del Rio T.G."/>
            <person name="Tice H."/>
            <person name="Cheng J.F."/>
            <person name="Pitluck S."/>
            <person name="Liolios K."/>
            <person name="Ivanova N."/>
            <person name="Tapia R."/>
            <person name="Han C."/>
            <person name="Bruce D."/>
            <person name="Goodwin L."/>
            <person name="Pati A."/>
            <person name="Chen A."/>
            <person name="Palaniappan K."/>
            <person name="Land M."/>
            <person name="Hauser L."/>
            <person name="Chang Y.J."/>
            <person name="Jeffries C.D."/>
            <person name="Detter J.C."/>
            <person name="Rohde M."/>
            <person name="Brambilla E."/>
            <person name="Spring S."/>
            <person name="Goker M."/>
            <person name="Sikorski J."/>
            <person name="Woyke T."/>
            <person name="Bristow J."/>
            <person name="Eisen J.A."/>
            <person name="Markowitz V."/>
            <person name="Hugenholtz P."/>
            <person name="Klenk H.P."/>
            <person name="Kyrpides N.C."/>
        </authorList>
    </citation>
    <scope>NUCLEOTIDE SEQUENCE [LARGE SCALE GENOMIC DNA]</scope>
    <source>
        <strain evidence="2">DSM 11293 / JCM 15392 / SEBR 4228</strain>
    </source>
</reference>
<proteinExistence type="predicted"/>
<dbReference type="STRING" id="573413.Spirs_1970"/>
<evidence type="ECO:0000313" key="1">
    <source>
        <dbReference type="EMBL" id="ADK81092.1"/>
    </source>
</evidence>
<evidence type="ECO:0000313" key="2">
    <source>
        <dbReference type="Proteomes" id="UP000002318"/>
    </source>
</evidence>
<sequence>MALNEDNQQLITLINELDSSGYLIRKISERPSLCPVREFELLIEEKSKKDDLRGLSAAAIEG</sequence>
<protein>
    <submittedName>
        <fullName evidence="1">Uncharacterized protein</fullName>
    </submittedName>
</protein>
<dbReference type="EMBL" id="CP002116">
    <property type="protein sequence ID" value="ADK81092.1"/>
    <property type="molecule type" value="Genomic_DNA"/>
</dbReference>
<organism evidence="1 2">
    <name type="scientific">Sediminispirochaeta smaragdinae (strain DSM 11293 / JCM 15392 / SEBR 4228)</name>
    <name type="common">Spirochaeta smaragdinae</name>
    <dbReference type="NCBI Taxonomy" id="573413"/>
    <lineage>
        <taxon>Bacteria</taxon>
        <taxon>Pseudomonadati</taxon>
        <taxon>Spirochaetota</taxon>
        <taxon>Spirochaetia</taxon>
        <taxon>Spirochaetales</taxon>
        <taxon>Spirochaetaceae</taxon>
        <taxon>Sediminispirochaeta</taxon>
    </lineage>
</organism>
<dbReference type="RefSeq" id="WP_013254556.1">
    <property type="nucleotide sequence ID" value="NC_014364.1"/>
</dbReference>
<dbReference type="AlphaFoldDB" id="E1R1F1"/>
<dbReference type="Proteomes" id="UP000002318">
    <property type="component" value="Chromosome"/>
</dbReference>
<dbReference type="HOGENOM" id="CLU_2901980_0_0_12"/>
<name>E1R1F1_SEDSS</name>
<accession>E1R1F1</accession>